<dbReference type="GO" id="GO:0009244">
    <property type="term" value="P:lipopolysaccharide core region biosynthetic process"/>
    <property type="evidence" value="ECO:0007669"/>
    <property type="project" value="TreeGrafter"/>
</dbReference>
<gene>
    <name evidence="1" type="ORF">US31_C0004G0001</name>
</gene>
<proteinExistence type="predicted"/>
<accession>A0A0G0I2D6</accession>
<dbReference type="Gene3D" id="3.40.50.2000">
    <property type="entry name" value="Glycogen Phosphorylase B"/>
    <property type="match status" value="1"/>
</dbReference>
<feature type="non-terminal residue" evidence="1">
    <location>
        <position position="99"/>
    </location>
</feature>
<evidence type="ECO:0000313" key="1">
    <source>
        <dbReference type="EMBL" id="KKQ18439.1"/>
    </source>
</evidence>
<dbReference type="PANTHER" id="PTHR30160">
    <property type="entry name" value="TETRAACYLDISACCHARIDE 4'-KINASE-RELATED"/>
    <property type="match status" value="1"/>
</dbReference>
<organism evidence="1 2">
    <name type="scientific">Berkelbacteria bacterium GW2011_GWA1_36_9</name>
    <dbReference type="NCBI Taxonomy" id="1618331"/>
    <lineage>
        <taxon>Bacteria</taxon>
        <taxon>Candidatus Berkelbacteria</taxon>
    </lineage>
</organism>
<evidence type="ECO:0000313" key="2">
    <source>
        <dbReference type="Proteomes" id="UP000034508"/>
    </source>
</evidence>
<dbReference type="AlphaFoldDB" id="A0A0G0I2D6"/>
<sequence>MENKYPKNPKKILVIRNDRIGDMANSTNVFPALKENFPNAKITAIASKANRALIEKNKKIDKIITLDFAPRTFKDIINFLKTSLKIRKEKFDIGIDLRG</sequence>
<dbReference type="Proteomes" id="UP000034508">
    <property type="component" value="Unassembled WGS sequence"/>
</dbReference>
<name>A0A0G0I2D6_9BACT</name>
<dbReference type="PANTHER" id="PTHR30160:SF1">
    <property type="entry name" value="LIPOPOLYSACCHARIDE 1,2-N-ACETYLGLUCOSAMINETRANSFERASE-RELATED"/>
    <property type="match status" value="1"/>
</dbReference>
<dbReference type="EMBL" id="LBSM01000004">
    <property type="protein sequence ID" value="KKQ18439.1"/>
    <property type="molecule type" value="Genomic_DNA"/>
</dbReference>
<reference evidence="1 2" key="1">
    <citation type="journal article" date="2015" name="Nature">
        <title>rRNA introns, odd ribosomes, and small enigmatic genomes across a large radiation of phyla.</title>
        <authorList>
            <person name="Brown C.T."/>
            <person name="Hug L.A."/>
            <person name="Thomas B.C."/>
            <person name="Sharon I."/>
            <person name="Castelle C.J."/>
            <person name="Singh A."/>
            <person name="Wilkins M.J."/>
            <person name="Williams K.H."/>
            <person name="Banfield J.F."/>
        </authorList>
    </citation>
    <scope>NUCLEOTIDE SEQUENCE [LARGE SCALE GENOMIC DNA]</scope>
</reference>
<comment type="caution">
    <text evidence="1">The sequence shown here is derived from an EMBL/GenBank/DDBJ whole genome shotgun (WGS) entry which is preliminary data.</text>
</comment>
<dbReference type="GO" id="GO:0008713">
    <property type="term" value="F:ADP-heptose-lipopolysaccharide heptosyltransferase activity"/>
    <property type="evidence" value="ECO:0007669"/>
    <property type="project" value="TreeGrafter"/>
</dbReference>
<dbReference type="GO" id="GO:0005829">
    <property type="term" value="C:cytosol"/>
    <property type="evidence" value="ECO:0007669"/>
    <property type="project" value="TreeGrafter"/>
</dbReference>
<protein>
    <submittedName>
        <fullName evidence="1">Uncharacterized protein</fullName>
    </submittedName>
</protein>
<dbReference type="SUPFAM" id="SSF53756">
    <property type="entry name" value="UDP-Glycosyltransferase/glycogen phosphorylase"/>
    <property type="match status" value="1"/>
</dbReference>
<dbReference type="InterPro" id="IPR051199">
    <property type="entry name" value="LPS_LOS_Heptosyltrfase"/>
</dbReference>